<keyword evidence="4" id="KW-0067">ATP-binding</keyword>
<evidence type="ECO:0000313" key="6">
    <source>
        <dbReference type="EMBL" id="MFB9469905.1"/>
    </source>
</evidence>
<dbReference type="InterPro" id="IPR008271">
    <property type="entry name" value="Ser/Thr_kinase_AS"/>
</dbReference>
<protein>
    <submittedName>
        <fullName evidence="6">Serine/threonine-protein kinase</fullName>
        <ecNumber evidence="6">2.7.11.1</ecNumber>
    </submittedName>
</protein>
<reference evidence="6 7" key="1">
    <citation type="submission" date="2024-09" db="EMBL/GenBank/DDBJ databases">
        <authorList>
            <person name="Sun Q."/>
            <person name="Mori K."/>
        </authorList>
    </citation>
    <scope>NUCLEOTIDE SEQUENCE [LARGE SCALE GENOMIC DNA]</scope>
    <source>
        <strain evidence="6 7">JCM 3324</strain>
    </source>
</reference>
<accession>A0ABV5NHX2</accession>
<dbReference type="CDD" id="cd14014">
    <property type="entry name" value="STKc_PknB_like"/>
    <property type="match status" value="1"/>
</dbReference>
<keyword evidence="3 6" id="KW-0418">Kinase</keyword>
<dbReference type="PANTHER" id="PTHR43289:SF34">
    <property type="entry name" value="SERINE_THREONINE-PROTEIN KINASE YBDM-RELATED"/>
    <property type="match status" value="1"/>
</dbReference>
<sequence length="519" mass="54545">MTVHRAPDHLWVGDHRVLDRLGEGGQGTVYLAESPAGAQVAIKVLHASLAADPQTRRRFLREAEVAGRVAAFCTAKVLGTGLVDERPYIVSEYVPGPSLDELVKRDGPRTGSGLERLAVATLTALASIHAAGIVHRDVKPGNVILGPEGPVLIDFGIARALDHRTGGGVTSGTPSYMSPEQFTEQPLTPASDMFSWAGTMVYAATGHPAFPASSVPGVLHAVLHGEPDLSGVPEPLRSLVAACLAKDPAARPSAQLALRRLTGGAQGPEATLIEPVRRLSGRWAAGVAVAVALLVTAGVLAGPSLWGRKTVRPGPSLDLAAYERVAVADAFTGDTSRRYAAYRPFPDDEELPRTTAGGGRFAGTGSAPYFGLLAGPAALASDQAVVAVTFGAFAATGRPEDSVFTGWIKDADDYVTAWYNNTRGTTGFDVRVGGEFRTDVPVQIPHRFSPGDRLALVLSGATITSYAEHQGTWQRLHTAPIAGLLTTDQDRRAYRYGFGLRGTTGTIAITRLEGRSVTG</sequence>
<gene>
    <name evidence="6" type="ORF">ACFFR3_10345</name>
</gene>
<proteinExistence type="predicted"/>
<evidence type="ECO:0000256" key="1">
    <source>
        <dbReference type="ARBA" id="ARBA00022679"/>
    </source>
</evidence>
<evidence type="ECO:0000259" key="5">
    <source>
        <dbReference type="PROSITE" id="PS50011"/>
    </source>
</evidence>
<dbReference type="SMART" id="SM00220">
    <property type="entry name" value="S_TKc"/>
    <property type="match status" value="1"/>
</dbReference>
<dbReference type="PROSITE" id="PS50011">
    <property type="entry name" value="PROTEIN_KINASE_DOM"/>
    <property type="match status" value="1"/>
</dbReference>
<dbReference type="PROSITE" id="PS00108">
    <property type="entry name" value="PROTEIN_KINASE_ST"/>
    <property type="match status" value="1"/>
</dbReference>
<dbReference type="PANTHER" id="PTHR43289">
    <property type="entry name" value="MITOGEN-ACTIVATED PROTEIN KINASE KINASE KINASE 20-RELATED"/>
    <property type="match status" value="1"/>
</dbReference>
<comment type="caution">
    <text evidence="6">The sequence shown here is derived from an EMBL/GenBank/DDBJ whole genome shotgun (WGS) entry which is preliminary data.</text>
</comment>
<name>A0ABV5NHX2_9ACTN</name>
<keyword evidence="1 6" id="KW-0808">Transferase</keyword>
<evidence type="ECO:0000256" key="2">
    <source>
        <dbReference type="ARBA" id="ARBA00022741"/>
    </source>
</evidence>
<dbReference type="GO" id="GO:0004674">
    <property type="term" value="F:protein serine/threonine kinase activity"/>
    <property type="evidence" value="ECO:0007669"/>
    <property type="project" value="UniProtKB-EC"/>
</dbReference>
<keyword evidence="7" id="KW-1185">Reference proteome</keyword>
<dbReference type="Proteomes" id="UP001589568">
    <property type="component" value="Unassembled WGS sequence"/>
</dbReference>
<dbReference type="SUPFAM" id="SSF56112">
    <property type="entry name" value="Protein kinase-like (PK-like)"/>
    <property type="match status" value="1"/>
</dbReference>
<dbReference type="InterPro" id="IPR000719">
    <property type="entry name" value="Prot_kinase_dom"/>
</dbReference>
<organism evidence="6 7">
    <name type="scientific">Nonomuraea salmonea</name>
    <dbReference type="NCBI Taxonomy" id="46181"/>
    <lineage>
        <taxon>Bacteria</taxon>
        <taxon>Bacillati</taxon>
        <taxon>Actinomycetota</taxon>
        <taxon>Actinomycetes</taxon>
        <taxon>Streptosporangiales</taxon>
        <taxon>Streptosporangiaceae</taxon>
        <taxon>Nonomuraea</taxon>
    </lineage>
</organism>
<evidence type="ECO:0000313" key="7">
    <source>
        <dbReference type="Proteomes" id="UP001589568"/>
    </source>
</evidence>
<dbReference type="Gene3D" id="3.30.200.20">
    <property type="entry name" value="Phosphorylase Kinase, domain 1"/>
    <property type="match status" value="1"/>
</dbReference>
<keyword evidence="2" id="KW-0547">Nucleotide-binding</keyword>
<dbReference type="InterPro" id="IPR011009">
    <property type="entry name" value="Kinase-like_dom_sf"/>
</dbReference>
<dbReference type="EMBL" id="JBHMCF010000010">
    <property type="protein sequence ID" value="MFB9469905.1"/>
    <property type="molecule type" value="Genomic_DNA"/>
</dbReference>
<dbReference type="Pfam" id="PF00069">
    <property type="entry name" value="Pkinase"/>
    <property type="match status" value="1"/>
</dbReference>
<feature type="domain" description="Protein kinase" evidence="5">
    <location>
        <begin position="15"/>
        <end position="272"/>
    </location>
</feature>
<evidence type="ECO:0000256" key="4">
    <source>
        <dbReference type="ARBA" id="ARBA00022840"/>
    </source>
</evidence>
<dbReference type="EC" id="2.7.11.1" evidence="6"/>
<evidence type="ECO:0000256" key="3">
    <source>
        <dbReference type="ARBA" id="ARBA00022777"/>
    </source>
</evidence>
<dbReference type="Gene3D" id="1.10.510.10">
    <property type="entry name" value="Transferase(Phosphotransferase) domain 1"/>
    <property type="match status" value="1"/>
</dbReference>
<dbReference type="RefSeq" id="WP_345385356.1">
    <property type="nucleotide sequence ID" value="NZ_BAAAXS010000001.1"/>
</dbReference>